<dbReference type="HOGENOM" id="CLU_2684858_0_0_3"/>
<organism evidence="1 2">
    <name type="scientific">Prochlorococcus marinus (strain MIT 9303)</name>
    <dbReference type="NCBI Taxonomy" id="59922"/>
    <lineage>
        <taxon>Bacteria</taxon>
        <taxon>Bacillati</taxon>
        <taxon>Cyanobacteriota</taxon>
        <taxon>Cyanophyceae</taxon>
        <taxon>Synechococcales</taxon>
        <taxon>Prochlorococcaceae</taxon>
        <taxon>Prochlorococcus</taxon>
    </lineage>
</organism>
<reference evidence="1 2" key="1">
    <citation type="journal article" date="2007" name="PLoS Genet.">
        <title>Patterns and implications of gene gain and loss in the evolution of Prochlorococcus.</title>
        <authorList>
            <person name="Kettler G.C."/>
            <person name="Martiny A.C."/>
            <person name="Huang K."/>
            <person name="Zucker J."/>
            <person name="Coleman M.L."/>
            <person name="Rodrigue S."/>
            <person name="Chen F."/>
            <person name="Lapidus A."/>
            <person name="Ferriera S."/>
            <person name="Johnson J."/>
            <person name="Steglich C."/>
            <person name="Church G.M."/>
            <person name="Richardson P."/>
            <person name="Chisholm S.W."/>
        </authorList>
    </citation>
    <scope>NUCLEOTIDE SEQUENCE [LARGE SCALE GENOMIC DNA]</scope>
    <source>
        <strain evidence="1 2">MIT 9303</strain>
    </source>
</reference>
<dbReference type="KEGG" id="pmf:P9303_22551"/>
<evidence type="ECO:0000313" key="2">
    <source>
        <dbReference type="Proteomes" id="UP000002274"/>
    </source>
</evidence>
<gene>
    <name evidence="1" type="ordered locus">P9303_22551</name>
</gene>
<protein>
    <submittedName>
        <fullName evidence="1">Uncharacterized protein</fullName>
    </submittedName>
</protein>
<dbReference type="EMBL" id="CP000554">
    <property type="protein sequence ID" value="ABM78990.1"/>
    <property type="molecule type" value="Genomic_DNA"/>
</dbReference>
<accession>A2CBY0</accession>
<proteinExistence type="predicted"/>
<dbReference type="Proteomes" id="UP000002274">
    <property type="component" value="Chromosome"/>
</dbReference>
<name>A2CBY0_PROM3</name>
<sequence>MDTLGISTASRAIFLQSKRALAQDFFSCRYRLGKSLFVFKEPLKIQVCWLIRKAIATQCSLHGMWSVVIVLDRN</sequence>
<dbReference type="AlphaFoldDB" id="A2CBY0"/>
<evidence type="ECO:0000313" key="1">
    <source>
        <dbReference type="EMBL" id="ABM78990.1"/>
    </source>
</evidence>